<dbReference type="SUPFAM" id="SSF63999">
    <property type="entry name" value="Thiamin pyrophosphokinase, catalytic domain"/>
    <property type="match status" value="1"/>
</dbReference>
<dbReference type="Pfam" id="PF04265">
    <property type="entry name" value="TPK_B1_binding"/>
    <property type="match status" value="1"/>
</dbReference>
<keyword evidence="6" id="KW-0808">Transferase</keyword>
<evidence type="ECO:0000256" key="5">
    <source>
        <dbReference type="ARBA" id="ARBA00022490"/>
    </source>
</evidence>
<evidence type="ECO:0000256" key="11">
    <source>
        <dbReference type="ARBA" id="ARBA00052367"/>
    </source>
</evidence>
<dbReference type="InterPro" id="IPR036371">
    <property type="entry name" value="TPK_B1-bd_sf"/>
</dbReference>
<dbReference type="GO" id="GO:0004788">
    <property type="term" value="F:thiamine diphosphokinase activity"/>
    <property type="evidence" value="ECO:0007669"/>
    <property type="project" value="UniProtKB-EC"/>
</dbReference>
<comment type="pathway">
    <text evidence="2">Cofactor biosynthesis; thiamine diphosphate biosynthesis; thiamine diphosphate from thiamine: step 1/1.</text>
</comment>
<evidence type="ECO:0000256" key="2">
    <source>
        <dbReference type="ARBA" id="ARBA00005078"/>
    </source>
</evidence>
<evidence type="ECO:0000256" key="7">
    <source>
        <dbReference type="ARBA" id="ARBA00022741"/>
    </source>
</evidence>
<proteinExistence type="inferred from homology"/>
<dbReference type="EC" id="2.7.6.2" evidence="4"/>
<comment type="function">
    <text evidence="10">Catalyzes the phosphorylation of thiamine to thiamine pyrophosphate (TPP). TPP is an active cofactor for enzymes involved in glycolysis and energy production. Plant leaves require high levels of TPP for photosynthesis and carbohydrate metabolism.</text>
</comment>
<comment type="similarity">
    <text evidence="3">Belongs to the thiamine pyrophosphokinase family.</text>
</comment>
<organism evidence="13 14">
    <name type="scientific">Cuscuta epithymum</name>
    <dbReference type="NCBI Taxonomy" id="186058"/>
    <lineage>
        <taxon>Eukaryota</taxon>
        <taxon>Viridiplantae</taxon>
        <taxon>Streptophyta</taxon>
        <taxon>Embryophyta</taxon>
        <taxon>Tracheophyta</taxon>
        <taxon>Spermatophyta</taxon>
        <taxon>Magnoliopsida</taxon>
        <taxon>eudicotyledons</taxon>
        <taxon>Gunneridae</taxon>
        <taxon>Pentapetalae</taxon>
        <taxon>asterids</taxon>
        <taxon>lamiids</taxon>
        <taxon>Solanales</taxon>
        <taxon>Convolvulaceae</taxon>
        <taxon>Cuscuteae</taxon>
        <taxon>Cuscuta</taxon>
        <taxon>Cuscuta subgen. Cuscuta</taxon>
    </lineage>
</organism>
<sequence length="373" mass="41808">MTCVLQLSTATALAYLLLAISYIRSIWIRQPRLSFSPRAAQLTEEAETTNLEAADCRLGSSREHRTSEWNSTFTASGSAGSCRKGYQCVCITFQLEADIDKELKTKRSYFKDKMELMTHSSPFFLPNTPADEGHALTYALVILNQRLPRFTPLLWKAAQLHICADGGANRVFDELPHFFPHEDVSDVRKRYKPDVIKGDMDSIRDEVRDFYSGLGSRVDDESHDQNTTDLHKCIAYIHDLPDLKTPNLFILVVGALGGRFDHEMGNINVLCQFASTRIVLLSDDCLIQLLPNTHHHEIHINPSVEGPHCGLIPIKMPSASTTTTGLKWNLANSEMRFGGLVSTSNIVKESVVTVQSESDLLWTISIKQDMNIQ</sequence>
<comment type="caution">
    <text evidence="13">The sequence shown here is derived from an EMBL/GenBank/DDBJ whole genome shotgun (WGS) entry which is preliminary data.</text>
</comment>
<evidence type="ECO:0000313" key="14">
    <source>
        <dbReference type="Proteomes" id="UP001152523"/>
    </source>
</evidence>
<dbReference type="FunFam" id="2.60.120.320:FF:000001">
    <property type="entry name" value="Thiamine pyrophosphokinase"/>
    <property type="match status" value="1"/>
</dbReference>
<feature type="domain" description="Thiamin pyrophosphokinase thiamin-binding" evidence="12">
    <location>
        <begin position="294"/>
        <end position="361"/>
    </location>
</feature>
<dbReference type="Gene3D" id="3.40.50.10240">
    <property type="entry name" value="Thiamin pyrophosphokinase, catalytic domain"/>
    <property type="match status" value="1"/>
</dbReference>
<dbReference type="GO" id="GO:0006772">
    <property type="term" value="P:thiamine metabolic process"/>
    <property type="evidence" value="ECO:0007669"/>
    <property type="project" value="InterPro"/>
</dbReference>
<evidence type="ECO:0000256" key="3">
    <source>
        <dbReference type="ARBA" id="ARBA00006785"/>
    </source>
</evidence>
<protein>
    <recommendedName>
        <fullName evidence="4">thiamine diphosphokinase</fullName>
        <ecNumber evidence="4">2.7.6.2</ecNumber>
    </recommendedName>
</protein>
<evidence type="ECO:0000256" key="8">
    <source>
        <dbReference type="ARBA" id="ARBA00022777"/>
    </source>
</evidence>
<dbReference type="GO" id="GO:0009229">
    <property type="term" value="P:thiamine diphosphate biosynthetic process"/>
    <property type="evidence" value="ECO:0007669"/>
    <property type="project" value="InterPro"/>
</dbReference>
<dbReference type="AlphaFoldDB" id="A0AAV0D519"/>
<keyword evidence="8" id="KW-0418">Kinase</keyword>
<dbReference type="InterPro" id="IPR006282">
    <property type="entry name" value="Thi_PPkinase"/>
</dbReference>
<dbReference type="InterPro" id="IPR007371">
    <property type="entry name" value="TPK_catalytic"/>
</dbReference>
<evidence type="ECO:0000256" key="9">
    <source>
        <dbReference type="ARBA" id="ARBA00022840"/>
    </source>
</evidence>
<comment type="subcellular location">
    <subcellularLocation>
        <location evidence="1">Cytoplasm</location>
        <location evidence="1">Cytosol</location>
    </subcellularLocation>
</comment>
<keyword evidence="14" id="KW-1185">Reference proteome</keyword>
<dbReference type="NCBIfam" id="TIGR01378">
    <property type="entry name" value="thi_PPkinase"/>
    <property type="match status" value="1"/>
</dbReference>
<dbReference type="Pfam" id="PF04263">
    <property type="entry name" value="TPK_catalytic"/>
    <property type="match status" value="1"/>
</dbReference>
<evidence type="ECO:0000256" key="6">
    <source>
        <dbReference type="ARBA" id="ARBA00022679"/>
    </source>
</evidence>
<dbReference type="Proteomes" id="UP001152523">
    <property type="component" value="Unassembled WGS sequence"/>
</dbReference>
<evidence type="ECO:0000256" key="1">
    <source>
        <dbReference type="ARBA" id="ARBA00004514"/>
    </source>
</evidence>
<dbReference type="GO" id="GO:0005829">
    <property type="term" value="C:cytosol"/>
    <property type="evidence" value="ECO:0007669"/>
    <property type="project" value="UniProtKB-SubCell"/>
</dbReference>
<dbReference type="CDD" id="cd07995">
    <property type="entry name" value="TPK"/>
    <property type="match status" value="1"/>
</dbReference>
<dbReference type="Gene3D" id="2.60.120.320">
    <property type="entry name" value="Thiamin pyrophosphokinase, thiamin-binding domain"/>
    <property type="match status" value="1"/>
</dbReference>
<gene>
    <name evidence="13" type="ORF">CEPIT_LOCUS12369</name>
</gene>
<dbReference type="PANTHER" id="PTHR13622:SF8">
    <property type="entry name" value="THIAMIN PYROPHOSPHOKINASE 1"/>
    <property type="match status" value="1"/>
</dbReference>
<keyword evidence="9" id="KW-0067">ATP-binding</keyword>
<dbReference type="InterPro" id="IPR007373">
    <property type="entry name" value="Thiamin_PyroPKinase_B1-bd"/>
</dbReference>
<dbReference type="EMBL" id="CAMAPF010000075">
    <property type="protein sequence ID" value="CAH9093100.1"/>
    <property type="molecule type" value="Genomic_DNA"/>
</dbReference>
<comment type="catalytic activity">
    <reaction evidence="11">
        <text>thiamine + ATP = thiamine diphosphate + AMP + H(+)</text>
        <dbReference type="Rhea" id="RHEA:11576"/>
        <dbReference type="ChEBI" id="CHEBI:15378"/>
        <dbReference type="ChEBI" id="CHEBI:18385"/>
        <dbReference type="ChEBI" id="CHEBI:30616"/>
        <dbReference type="ChEBI" id="CHEBI:58937"/>
        <dbReference type="ChEBI" id="CHEBI:456215"/>
        <dbReference type="EC" id="2.7.6.2"/>
    </reaction>
    <physiologicalReaction direction="left-to-right" evidence="11">
        <dbReference type="Rhea" id="RHEA:11577"/>
    </physiologicalReaction>
</comment>
<evidence type="ECO:0000259" key="12">
    <source>
        <dbReference type="SMART" id="SM00983"/>
    </source>
</evidence>
<dbReference type="GO" id="GO:0016301">
    <property type="term" value="F:kinase activity"/>
    <property type="evidence" value="ECO:0007669"/>
    <property type="project" value="UniProtKB-KW"/>
</dbReference>
<evidence type="ECO:0000256" key="4">
    <source>
        <dbReference type="ARBA" id="ARBA00013245"/>
    </source>
</evidence>
<evidence type="ECO:0000313" key="13">
    <source>
        <dbReference type="EMBL" id="CAH9093100.1"/>
    </source>
</evidence>
<dbReference type="PANTHER" id="PTHR13622">
    <property type="entry name" value="THIAMIN PYROPHOSPHOKINASE"/>
    <property type="match status" value="1"/>
</dbReference>
<reference evidence="13" key="1">
    <citation type="submission" date="2022-07" db="EMBL/GenBank/DDBJ databases">
        <authorList>
            <person name="Macas J."/>
            <person name="Novak P."/>
            <person name="Neumann P."/>
        </authorList>
    </citation>
    <scope>NUCLEOTIDE SEQUENCE</scope>
</reference>
<keyword evidence="7" id="KW-0547">Nucleotide-binding</keyword>
<dbReference type="FunFam" id="3.40.50.10240:FF:000001">
    <property type="entry name" value="Thiamine pyrophosphokinase"/>
    <property type="match status" value="1"/>
</dbReference>
<dbReference type="SUPFAM" id="SSF63862">
    <property type="entry name" value="Thiamin pyrophosphokinase, substrate-binding domain"/>
    <property type="match status" value="1"/>
</dbReference>
<dbReference type="GO" id="GO:0030975">
    <property type="term" value="F:thiamine binding"/>
    <property type="evidence" value="ECO:0007669"/>
    <property type="project" value="InterPro"/>
</dbReference>
<name>A0AAV0D519_9ASTE</name>
<dbReference type="InterPro" id="IPR036759">
    <property type="entry name" value="TPK_catalytic_sf"/>
</dbReference>
<keyword evidence="5" id="KW-0963">Cytoplasm</keyword>
<accession>A0AAV0D519</accession>
<dbReference type="SMART" id="SM00983">
    <property type="entry name" value="TPK_B1_binding"/>
    <property type="match status" value="1"/>
</dbReference>
<dbReference type="GO" id="GO:0005524">
    <property type="term" value="F:ATP binding"/>
    <property type="evidence" value="ECO:0007669"/>
    <property type="project" value="UniProtKB-KW"/>
</dbReference>
<evidence type="ECO:0000256" key="10">
    <source>
        <dbReference type="ARBA" id="ARBA00025120"/>
    </source>
</evidence>